<dbReference type="InterPro" id="IPR012951">
    <property type="entry name" value="BBE"/>
</dbReference>
<evidence type="ECO:0000256" key="2">
    <source>
        <dbReference type="ARBA" id="ARBA00005466"/>
    </source>
</evidence>
<dbReference type="Gene3D" id="1.10.3450.20">
    <property type="match status" value="1"/>
</dbReference>
<evidence type="ECO:0000256" key="1">
    <source>
        <dbReference type="ARBA" id="ARBA00004567"/>
    </source>
</evidence>
<dbReference type="Gene3D" id="3.30.43.10">
    <property type="entry name" value="Uridine Diphospho-n-acetylenolpyruvylglucosamine Reductase, domain 2"/>
    <property type="match status" value="1"/>
</dbReference>
<proteinExistence type="inferred from homology"/>
<dbReference type="Proteomes" id="UP000559256">
    <property type="component" value="Unassembled WGS sequence"/>
</dbReference>
<evidence type="ECO:0000313" key="11">
    <source>
        <dbReference type="Proteomes" id="UP000559256"/>
    </source>
</evidence>
<reference evidence="10 11" key="1">
    <citation type="journal article" date="2020" name="ISME J.">
        <title>Uncovering the hidden diversity of litter-decomposition mechanisms in mushroom-forming fungi.</title>
        <authorList>
            <person name="Floudas D."/>
            <person name="Bentzer J."/>
            <person name="Ahren D."/>
            <person name="Johansson T."/>
            <person name="Persson P."/>
            <person name="Tunlid A."/>
        </authorList>
    </citation>
    <scope>NUCLEOTIDE SEQUENCE [LARGE SCALE GENOMIC DNA]</scope>
    <source>
        <strain evidence="10 11">CBS 291.85</strain>
    </source>
</reference>
<evidence type="ECO:0000256" key="4">
    <source>
        <dbReference type="ARBA" id="ARBA00022816"/>
    </source>
</evidence>
<dbReference type="GO" id="GO:0000973">
    <property type="term" value="P:post-transcriptional tethering of RNA polymerase II gene DNA at nuclear periphery"/>
    <property type="evidence" value="ECO:0007669"/>
    <property type="project" value="TreeGrafter"/>
</dbReference>
<keyword evidence="7" id="KW-0906">Nuclear pore complex</keyword>
<keyword evidence="3" id="KW-0813">Transport</keyword>
<dbReference type="GO" id="GO:0006406">
    <property type="term" value="P:mRNA export from nucleus"/>
    <property type="evidence" value="ECO:0007669"/>
    <property type="project" value="TreeGrafter"/>
</dbReference>
<dbReference type="InterPro" id="IPR016167">
    <property type="entry name" value="FAD-bd_PCMH_sub1"/>
</dbReference>
<evidence type="ECO:0000256" key="3">
    <source>
        <dbReference type="ARBA" id="ARBA00022448"/>
    </source>
</evidence>
<dbReference type="InterPro" id="IPR007252">
    <property type="entry name" value="Nup84/Nup107"/>
</dbReference>
<dbReference type="OrthoDB" id="3098at2759"/>
<dbReference type="Pfam" id="PF08031">
    <property type="entry name" value="BBE"/>
    <property type="match status" value="1"/>
</dbReference>
<keyword evidence="5" id="KW-0653">Protein transport</keyword>
<name>A0A8H5GNE5_9AGAR</name>
<evidence type="ECO:0000313" key="10">
    <source>
        <dbReference type="EMBL" id="KAF5368009.1"/>
    </source>
</evidence>
<comment type="similarity">
    <text evidence="2">Belongs to the oxygen-dependent FAD-linked oxidoreductase family.</text>
</comment>
<dbReference type="InterPro" id="IPR016169">
    <property type="entry name" value="FAD-bd_PCMH_sub2"/>
</dbReference>
<dbReference type="GO" id="GO:0017056">
    <property type="term" value="F:structural constituent of nuclear pore"/>
    <property type="evidence" value="ECO:0007669"/>
    <property type="project" value="InterPro"/>
</dbReference>
<feature type="domain" description="FAD-binding PCMH-type" evidence="9">
    <location>
        <begin position="832"/>
        <end position="1004"/>
    </location>
</feature>
<evidence type="ECO:0000256" key="5">
    <source>
        <dbReference type="ARBA" id="ARBA00022927"/>
    </source>
</evidence>
<dbReference type="GO" id="GO:0071949">
    <property type="term" value="F:FAD binding"/>
    <property type="evidence" value="ECO:0007669"/>
    <property type="project" value="InterPro"/>
</dbReference>
<accession>A0A8H5GNE5</accession>
<dbReference type="Gene3D" id="3.40.462.20">
    <property type="match status" value="1"/>
</dbReference>
<comment type="caution">
    <text evidence="10">The sequence shown here is derived from an EMBL/GenBank/DDBJ whole genome shotgun (WGS) entry which is preliminary data.</text>
</comment>
<dbReference type="GO" id="GO:0016491">
    <property type="term" value="F:oxidoreductase activity"/>
    <property type="evidence" value="ECO:0007669"/>
    <property type="project" value="InterPro"/>
</dbReference>
<dbReference type="PANTHER" id="PTHR13003:SF2">
    <property type="entry name" value="NUCLEAR PORE COMPLEX PROTEIN NUP107"/>
    <property type="match status" value="1"/>
</dbReference>
<keyword evidence="6" id="KW-0811">Translocation</keyword>
<keyword evidence="11" id="KW-1185">Reference proteome</keyword>
<dbReference type="Gene3D" id="3.30.465.10">
    <property type="match status" value="1"/>
</dbReference>
<dbReference type="EMBL" id="JAACJM010000017">
    <property type="protein sequence ID" value="KAF5368009.1"/>
    <property type="molecule type" value="Genomic_DNA"/>
</dbReference>
<evidence type="ECO:0000256" key="8">
    <source>
        <dbReference type="ARBA" id="ARBA00023242"/>
    </source>
</evidence>
<comment type="subcellular location">
    <subcellularLocation>
        <location evidence="1">Nucleus</location>
        <location evidence="1">Nuclear pore complex</location>
    </subcellularLocation>
</comment>
<sequence>MAEALYEPYAEVLSVAQSNKDDLEALFDPEQGFAPRMRKICRDQILAYEETGEYSDELELMRLEENTWALLQAVMPARKTEQSVLNSPRDLLQQNPYTPTSTIAQAIMGASPLLTELVVIREWLQETAPAPSHPEATTGYWKFTKHSVMQALRTGAGSRDGLVKEMDPDAVNREDGRSLAADDASYEKNLAQALYGMVRAGRLDEAIELCRRAHQPWRAVSIRGSLFFHWKAISNENDFEDEEDADMWSGNRNRKLWKSSCTRAALNPALPDYDRVLYAALAPSPQTSLILKSACRTWEDHLWAQVSIMCEEKEMMELLRLGGSFWEGGLAAVEKGVRSVSQETVEDEEEQWEKEVHQALDGLKSVHVEDGPAADHPFHFSQLNIILDRSSYLLDIFANGLQNGSYDVVAYEYAPMCRFFAHLCLYLKMIDIPVPPNSAVIILEHYLQVLEAAGQRDLIAMYAGALGENAINRYAEFLVSLELASDPGERRLALTRARDHGLDQDSVATATAEMSMNKAFEILPPLKGPLPSVIGLQPPPPDPETFLLRSIEWTIFSETTYDRALEQANHILRYFLASGRIQLAQKLLSLLPVEISSIAEPEEQATEYLHYRQFFNIWENLERVTECQALEVPKMNRETRNSWLADYKLLIDQARELITKLLTSEWLVSDVETAGVDARRRALIRIRQIYVPELIIRLHFTLFNSRHHFPDNLNLALKLSNIVADSRYKLYEDFNNQSGRRLGDYLEAPPAPSSTYRHFMMSKHSKLRLALLRLSLTFSLIATSRAQAWQEDPPSAAATKACQILNKTLPGLVFFPGAANYTSDNFHYAATSTQNSTCTVEPLTNEDVSAILKIVGQEDVRSPFAVKGGGHTSNVGHSSTTGVMISLVKFDQITANDPSTTVTLGPAATWDQVYAKLEPLNLTVVGGRIPGVGVGGLILGGGYSWFTDQYGLALDNVVSYDLVLPNGTFVRVTDETEPDLSFALKGGYHNFGIVTSFTVKSHPMNGIWGGTLSFSANDSELVFSAVEQFSANNTDPKAVLTLTYNNGVMGPSLVANVVYDGPVEQPPAVFEEILNLPLTGNTAKARTLTDFTLGEFQFLVVPQTGFTQHVIPTLHYTVPIMRTMKIQVDAAVAKAIAEERSIATVGMNCEPYINDFAHSVDSAYPHSPSRPVTPGNPLSFYNDVADREYFEQLIWEMSEAIHAVVIQEGQGLPDDIHYPNYALADTPVELIYGENLPRLREIKERVDPTDVMGLSRGFKI</sequence>
<dbReference type="PANTHER" id="PTHR13003">
    <property type="entry name" value="NUP107-RELATED"/>
    <property type="match status" value="1"/>
</dbReference>
<dbReference type="InterPro" id="IPR036318">
    <property type="entry name" value="FAD-bd_PCMH-like_sf"/>
</dbReference>
<dbReference type="InterPro" id="IPR006094">
    <property type="entry name" value="Oxid_FAD_bind_N"/>
</dbReference>
<dbReference type="Pfam" id="PF01565">
    <property type="entry name" value="FAD_binding_4"/>
    <property type="match status" value="1"/>
</dbReference>
<dbReference type="InterPro" id="IPR016166">
    <property type="entry name" value="FAD-bd_PCMH"/>
</dbReference>
<dbReference type="GO" id="GO:0006606">
    <property type="term" value="P:protein import into nucleus"/>
    <property type="evidence" value="ECO:0007669"/>
    <property type="project" value="TreeGrafter"/>
</dbReference>
<dbReference type="PROSITE" id="PS51387">
    <property type="entry name" value="FAD_PCMH"/>
    <property type="match status" value="1"/>
</dbReference>
<dbReference type="Pfam" id="PF04121">
    <property type="entry name" value="Nup84_Nup100"/>
    <property type="match status" value="1"/>
</dbReference>
<dbReference type="GO" id="GO:0031080">
    <property type="term" value="C:nuclear pore outer ring"/>
    <property type="evidence" value="ECO:0007669"/>
    <property type="project" value="TreeGrafter"/>
</dbReference>
<evidence type="ECO:0000256" key="6">
    <source>
        <dbReference type="ARBA" id="ARBA00023010"/>
    </source>
</evidence>
<dbReference type="AlphaFoldDB" id="A0A8H5GNE5"/>
<keyword evidence="4" id="KW-0509">mRNA transport</keyword>
<gene>
    <name evidence="10" type="ORF">D9758_004374</name>
</gene>
<keyword evidence="8" id="KW-0539">Nucleus</keyword>
<organism evidence="10 11">
    <name type="scientific">Tetrapyrgos nigripes</name>
    <dbReference type="NCBI Taxonomy" id="182062"/>
    <lineage>
        <taxon>Eukaryota</taxon>
        <taxon>Fungi</taxon>
        <taxon>Dikarya</taxon>
        <taxon>Basidiomycota</taxon>
        <taxon>Agaricomycotina</taxon>
        <taxon>Agaricomycetes</taxon>
        <taxon>Agaricomycetidae</taxon>
        <taxon>Agaricales</taxon>
        <taxon>Marasmiineae</taxon>
        <taxon>Marasmiaceae</taxon>
        <taxon>Tetrapyrgos</taxon>
    </lineage>
</organism>
<dbReference type="SUPFAM" id="SSF56176">
    <property type="entry name" value="FAD-binding/transporter-associated domain-like"/>
    <property type="match status" value="1"/>
</dbReference>
<protein>
    <recommendedName>
        <fullName evidence="9">FAD-binding PCMH-type domain-containing protein</fullName>
    </recommendedName>
</protein>
<evidence type="ECO:0000259" key="9">
    <source>
        <dbReference type="PROSITE" id="PS51387"/>
    </source>
</evidence>
<evidence type="ECO:0000256" key="7">
    <source>
        <dbReference type="ARBA" id="ARBA00023132"/>
    </source>
</evidence>
<dbReference type="Gene3D" id="1.20.190.50">
    <property type="match status" value="1"/>
</dbReference>